<dbReference type="AlphaFoldDB" id="A0A7W8LQK5"/>
<dbReference type="EMBL" id="JACHFN010000008">
    <property type="protein sequence ID" value="MBB5234963.1"/>
    <property type="molecule type" value="Genomic_DNA"/>
</dbReference>
<sequence length="91" mass="9979">MQQQRVTARIRILTAFRDLEKGLGRQAFSLAEIAGRVPENARGTVGNHLASFMADGKSHGKGYGEVERVGRSLYQLTARGRGVQRDLGLLL</sequence>
<accession>A0A7W8LQK5</accession>
<comment type="caution">
    <text evidence="1">The sequence shown here is derived from an EMBL/GenBank/DDBJ whole genome shotgun (WGS) entry which is preliminary data.</text>
</comment>
<dbReference type="RefSeq" id="WP_184029499.1">
    <property type="nucleotide sequence ID" value="NZ_JACHFN010000008.1"/>
</dbReference>
<evidence type="ECO:0000313" key="2">
    <source>
        <dbReference type="Proteomes" id="UP000525389"/>
    </source>
</evidence>
<dbReference type="Proteomes" id="UP000525389">
    <property type="component" value="Unassembled WGS sequence"/>
</dbReference>
<keyword evidence="2" id="KW-1185">Reference proteome</keyword>
<reference evidence="1 2" key="1">
    <citation type="submission" date="2020-08" db="EMBL/GenBank/DDBJ databases">
        <title>Genomic Encyclopedia of Type Strains, Phase IV (KMG-IV): sequencing the most valuable type-strain genomes for metagenomic binning, comparative biology and taxonomic classification.</title>
        <authorList>
            <person name="Goeker M."/>
        </authorList>
    </citation>
    <scope>NUCLEOTIDE SEQUENCE [LARGE SCALE GENOMIC DNA]</scope>
    <source>
        <strain evidence="1 2">DSM 101791</strain>
    </source>
</reference>
<organism evidence="1 2">
    <name type="scientific">Deinococcus budaensis</name>
    <dbReference type="NCBI Taxonomy" id="1665626"/>
    <lineage>
        <taxon>Bacteria</taxon>
        <taxon>Thermotogati</taxon>
        <taxon>Deinococcota</taxon>
        <taxon>Deinococci</taxon>
        <taxon>Deinococcales</taxon>
        <taxon>Deinococcaceae</taxon>
        <taxon>Deinococcus</taxon>
    </lineage>
</organism>
<evidence type="ECO:0000313" key="1">
    <source>
        <dbReference type="EMBL" id="MBB5234963.1"/>
    </source>
</evidence>
<evidence type="ECO:0008006" key="3">
    <source>
        <dbReference type="Google" id="ProtNLM"/>
    </source>
</evidence>
<gene>
    <name evidence="1" type="ORF">HNQ09_002406</name>
</gene>
<name>A0A7W8LQK5_9DEIO</name>
<proteinExistence type="predicted"/>
<protein>
    <recommendedName>
        <fullName evidence="3">Transcriptional regulator</fullName>
    </recommendedName>
</protein>